<dbReference type="EMBL" id="QGGB01000005">
    <property type="protein sequence ID" value="PWN06976.1"/>
    <property type="molecule type" value="Genomic_DNA"/>
</dbReference>
<keyword evidence="1" id="KW-0732">Signal</keyword>
<dbReference type="Proteomes" id="UP000245533">
    <property type="component" value="Unassembled WGS sequence"/>
</dbReference>
<keyword evidence="4" id="KW-1185">Reference proteome</keyword>
<comment type="caution">
    <text evidence="3">The sequence shown here is derived from an EMBL/GenBank/DDBJ whole genome shotgun (WGS) entry which is preliminary data.</text>
</comment>
<evidence type="ECO:0000313" key="4">
    <source>
        <dbReference type="Proteomes" id="UP000245533"/>
    </source>
</evidence>
<organism evidence="3 4">
    <name type="scientific">Rhodohalobacter mucosus</name>
    <dbReference type="NCBI Taxonomy" id="2079485"/>
    <lineage>
        <taxon>Bacteria</taxon>
        <taxon>Pseudomonadati</taxon>
        <taxon>Balneolota</taxon>
        <taxon>Balneolia</taxon>
        <taxon>Balneolales</taxon>
        <taxon>Balneolaceae</taxon>
        <taxon>Rhodohalobacter</taxon>
    </lineage>
</organism>
<feature type="domain" description="Organic solvent tolerance-like N-terminal" evidence="2">
    <location>
        <begin position="28"/>
        <end position="180"/>
    </location>
</feature>
<reference evidence="3 4" key="1">
    <citation type="submission" date="2018-05" db="EMBL/GenBank/DDBJ databases">
        <title>Rhodohalobacter halophilus gen. nov., sp. nov., a moderately halophilic member of the family Balneolaceae.</title>
        <authorList>
            <person name="Liu Z.-W."/>
        </authorList>
    </citation>
    <scope>NUCLEOTIDE SEQUENCE [LARGE SCALE GENOMIC DNA]</scope>
    <source>
        <strain evidence="3 4">8A47</strain>
    </source>
</reference>
<sequence>MTHRKPRYHLFGLILVFLIPVPAAAQNSVTIIDADILQTSIIDGQTVTRFLDNVILSIDNRTMYADSVYQFAAQNRIQAYNIQIETENEIIWADTLYHNTFTDYSELRGRVVVESDNNRLFSQAMDVSMPRDITFFLSPVRFEDDRGALVAESGLYYQQADSAIFRGNVQLADSTQYLEADSLFMNRSTDLYELFGRVYAQDFEDNVTFKGDYLYADSSGYRLLTGNDAWLLDISESEADTTHLLAKKIELMENDSVSTMDAFENVRIWSNEFSAVGDTANYDNSAERFVLRSNPVLWQKNIQLTGPVIEVEMEDDDIRFLSSHPRPIAVQEDSLTRRLHQMTGDTLHAHFEDGSVERIIVFNNSEIIFHIKDENEEPDGLIELIANGSSTLFFRDGEFDFFKAEENPDGSWLPEDPANVDRKLSNFRWDPGLKPYRPMLQLPRLPQIPDEPLFEFPPRYERYLSEAEDED</sequence>
<gene>
    <name evidence="3" type="ORF">DDZ15_06805</name>
</gene>
<dbReference type="InterPro" id="IPR005653">
    <property type="entry name" value="OstA-like_N"/>
</dbReference>
<dbReference type="Gene3D" id="2.60.450.10">
    <property type="entry name" value="Lipopolysaccharide (LPS) transport protein A like domain"/>
    <property type="match status" value="1"/>
</dbReference>
<evidence type="ECO:0000313" key="3">
    <source>
        <dbReference type="EMBL" id="PWN06976.1"/>
    </source>
</evidence>
<protein>
    <recommendedName>
        <fullName evidence="2">Organic solvent tolerance-like N-terminal domain-containing protein</fullName>
    </recommendedName>
</protein>
<dbReference type="AlphaFoldDB" id="A0A316U1T0"/>
<dbReference type="Pfam" id="PF13100">
    <property type="entry name" value="OstA_2"/>
    <property type="match status" value="1"/>
</dbReference>
<feature type="chain" id="PRO_5016462233" description="Organic solvent tolerance-like N-terminal domain-containing protein" evidence="1">
    <location>
        <begin position="26"/>
        <end position="471"/>
    </location>
</feature>
<evidence type="ECO:0000256" key="1">
    <source>
        <dbReference type="SAM" id="SignalP"/>
    </source>
</evidence>
<feature type="signal peptide" evidence="1">
    <location>
        <begin position="1"/>
        <end position="25"/>
    </location>
</feature>
<dbReference type="OrthoDB" id="9805931at2"/>
<accession>A0A316U1T0</accession>
<proteinExistence type="predicted"/>
<dbReference type="RefSeq" id="WP_109646325.1">
    <property type="nucleotide sequence ID" value="NZ_QGGB01000005.1"/>
</dbReference>
<evidence type="ECO:0000259" key="2">
    <source>
        <dbReference type="Pfam" id="PF13100"/>
    </source>
</evidence>
<name>A0A316U1T0_9BACT</name>